<feature type="transmembrane region" description="Helical" evidence="6">
    <location>
        <begin position="30"/>
        <end position="53"/>
    </location>
</feature>
<keyword evidence="5 6" id="KW-0472">Membrane</keyword>
<evidence type="ECO:0000256" key="4">
    <source>
        <dbReference type="ARBA" id="ARBA00022989"/>
    </source>
</evidence>
<name>A0A0C1L831_9BACT</name>
<dbReference type="STRING" id="1349421.OI18_00750"/>
<dbReference type="RefSeq" id="WP_039136166.1">
    <property type="nucleotide sequence ID" value="NZ_JSVC01000001.1"/>
</dbReference>
<feature type="transmembrane region" description="Helical" evidence="6">
    <location>
        <begin position="134"/>
        <end position="158"/>
    </location>
</feature>
<keyword evidence="8" id="KW-1185">Reference proteome</keyword>
<sequence length="303" mass="33208">MKRIGDFFRLIKTAAKSFIEDDAMKLSASLSYYTVFALGPVLLLIISLAGIFWGREALEGKIFHEIRGLVGNSAAYQVQHMIGSLARSENTTAGAVVGIIMLVIGATGVFTEIQSSINYIWSIRAKPKKGLVRLLLNRLISFSLVVATSFILLVALIINALVELLNDKLASIFPDTAVIIFNILNYITIYVVITALFTIIFRVLPDASISWKDAIRGAAFTAILFLLGKFAIGFYIGNASFGKTYGTAASIIIILVWVYYSSVILYFGASFTKAYSLRYGSGIKPDKSAVFIIKRESKEVPVN</sequence>
<dbReference type="PANTHER" id="PTHR30213">
    <property type="entry name" value="INNER MEMBRANE PROTEIN YHJD"/>
    <property type="match status" value="1"/>
</dbReference>
<proteinExistence type="predicted"/>
<keyword evidence="3 6" id="KW-0812">Transmembrane</keyword>
<comment type="subcellular location">
    <subcellularLocation>
        <location evidence="1">Cell membrane</location>
        <topology evidence="1">Multi-pass membrane protein</topology>
    </subcellularLocation>
</comment>
<keyword evidence="2" id="KW-1003">Cell membrane</keyword>
<dbReference type="NCBIfam" id="TIGR00765">
    <property type="entry name" value="yihY_not_rbn"/>
    <property type="match status" value="1"/>
</dbReference>
<accession>A0A0C1L831</accession>
<feature type="transmembrane region" description="Helical" evidence="6">
    <location>
        <begin position="217"/>
        <end position="236"/>
    </location>
</feature>
<comment type="caution">
    <text evidence="7">The sequence shown here is derived from an EMBL/GenBank/DDBJ whole genome shotgun (WGS) entry which is preliminary data.</text>
</comment>
<dbReference type="InterPro" id="IPR017039">
    <property type="entry name" value="Virul_fac_BrkB"/>
</dbReference>
<reference evidence="7 8" key="1">
    <citation type="submission" date="2014-11" db="EMBL/GenBank/DDBJ databases">
        <title>Genome sequence of Flavihumibacter solisilvae 3-3.</title>
        <authorList>
            <person name="Zhou G."/>
            <person name="Li M."/>
            <person name="Wang G."/>
        </authorList>
    </citation>
    <scope>NUCLEOTIDE SEQUENCE [LARGE SCALE GENOMIC DNA]</scope>
    <source>
        <strain evidence="7 8">3-3</strain>
    </source>
</reference>
<dbReference type="Pfam" id="PF03631">
    <property type="entry name" value="Virul_fac_BrkB"/>
    <property type="match status" value="1"/>
</dbReference>
<feature type="transmembrane region" description="Helical" evidence="6">
    <location>
        <begin position="248"/>
        <end position="269"/>
    </location>
</feature>
<dbReference type="PANTHER" id="PTHR30213:SF1">
    <property type="entry name" value="INNER MEMBRANE PROTEIN YHJD"/>
    <property type="match status" value="1"/>
</dbReference>
<feature type="transmembrane region" description="Helical" evidence="6">
    <location>
        <begin position="93"/>
        <end position="113"/>
    </location>
</feature>
<dbReference type="OrthoDB" id="9797028at2"/>
<evidence type="ECO:0000256" key="1">
    <source>
        <dbReference type="ARBA" id="ARBA00004651"/>
    </source>
</evidence>
<evidence type="ECO:0000256" key="2">
    <source>
        <dbReference type="ARBA" id="ARBA00022475"/>
    </source>
</evidence>
<dbReference type="GO" id="GO:0005886">
    <property type="term" value="C:plasma membrane"/>
    <property type="evidence" value="ECO:0007669"/>
    <property type="project" value="UniProtKB-SubCell"/>
</dbReference>
<organism evidence="7 8">
    <name type="scientific">Flavihumibacter solisilvae</name>
    <dbReference type="NCBI Taxonomy" id="1349421"/>
    <lineage>
        <taxon>Bacteria</taxon>
        <taxon>Pseudomonadati</taxon>
        <taxon>Bacteroidota</taxon>
        <taxon>Chitinophagia</taxon>
        <taxon>Chitinophagales</taxon>
        <taxon>Chitinophagaceae</taxon>
        <taxon>Flavihumibacter</taxon>
    </lineage>
</organism>
<feature type="transmembrane region" description="Helical" evidence="6">
    <location>
        <begin position="178"/>
        <end position="205"/>
    </location>
</feature>
<evidence type="ECO:0000313" key="8">
    <source>
        <dbReference type="Proteomes" id="UP000031408"/>
    </source>
</evidence>
<dbReference type="Proteomes" id="UP000031408">
    <property type="component" value="Unassembled WGS sequence"/>
</dbReference>
<evidence type="ECO:0000256" key="3">
    <source>
        <dbReference type="ARBA" id="ARBA00022692"/>
    </source>
</evidence>
<evidence type="ECO:0000256" key="5">
    <source>
        <dbReference type="ARBA" id="ARBA00023136"/>
    </source>
</evidence>
<keyword evidence="4 6" id="KW-1133">Transmembrane helix</keyword>
<dbReference type="EMBL" id="JSVC01000001">
    <property type="protein sequence ID" value="KIC96322.1"/>
    <property type="molecule type" value="Genomic_DNA"/>
</dbReference>
<dbReference type="PIRSF" id="PIRSF035875">
    <property type="entry name" value="RNase_BN"/>
    <property type="match status" value="1"/>
</dbReference>
<protein>
    <submittedName>
        <fullName evidence="7">Ribonuclease BN</fullName>
    </submittedName>
</protein>
<dbReference type="AlphaFoldDB" id="A0A0C1L831"/>
<evidence type="ECO:0000313" key="7">
    <source>
        <dbReference type="EMBL" id="KIC96322.1"/>
    </source>
</evidence>
<gene>
    <name evidence="7" type="ORF">OI18_00750</name>
</gene>
<evidence type="ECO:0000256" key="6">
    <source>
        <dbReference type="SAM" id="Phobius"/>
    </source>
</evidence>